<name>I7GHW3_MACFA</name>
<evidence type="ECO:0000256" key="1">
    <source>
        <dbReference type="SAM" id="SignalP"/>
    </source>
</evidence>
<reference evidence="2" key="1">
    <citation type="journal article" date="2007" name="PLoS Biol.">
        <title>Rate of evolution in brain-expressed genes in humans and other primates.</title>
        <authorList>
            <person name="Wang H.-Y."/>
            <person name="Chien H.-C."/>
            <person name="Osada N."/>
            <person name="Hashimoto K."/>
            <person name="Sugano S."/>
            <person name="Gojobori T."/>
            <person name="Chou C.-K."/>
            <person name="Tsai S.-F."/>
            <person name="Wu C.-I."/>
            <person name="Shen C.-K.J."/>
        </authorList>
    </citation>
    <scope>NUCLEOTIDE SEQUENCE</scope>
</reference>
<organism evidence="2">
    <name type="scientific">Macaca fascicularis</name>
    <name type="common">Crab-eating macaque</name>
    <name type="synonym">Cynomolgus monkey</name>
    <dbReference type="NCBI Taxonomy" id="9541"/>
    <lineage>
        <taxon>Eukaryota</taxon>
        <taxon>Metazoa</taxon>
        <taxon>Chordata</taxon>
        <taxon>Craniata</taxon>
        <taxon>Vertebrata</taxon>
        <taxon>Euteleostomi</taxon>
        <taxon>Mammalia</taxon>
        <taxon>Eutheria</taxon>
        <taxon>Euarchontoglires</taxon>
        <taxon>Primates</taxon>
        <taxon>Haplorrhini</taxon>
        <taxon>Catarrhini</taxon>
        <taxon>Cercopithecidae</taxon>
        <taxon>Cercopithecinae</taxon>
        <taxon>Macaca</taxon>
    </lineage>
</organism>
<proteinExistence type="evidence at transcript level"/>
<protein>
    <submittedName>
        <fullName evidence="2">Macaca fascicularis brain cDNA, clone: QtrA-16705</fullName>
    </submittedName>
</protein>
<feature type="chain" id="PRO_5003709922" evidence="1">
    <location>
        <begin position="25"/>
        <end position="46"/>
    </location>
</feature>
<sequence length="46" mass="4952">MVLVLLSCLIIFSGLIFNSPGVIACCCGWNVSLPKSKCCQCDSTKR</sequence>
<dbReference type="AlphaFoldDB" id="I7GHW3"/>
<feature type="signal peptide" evidence="1">
    <location>
        <begin position="1"/>
        <end position="24"/>
    </location>
</feature>
<keyword evidence="1" id="KW-0732">Signal</keyword>
<evidence type="ECO:0000313" key="2">
    <source>
        <dbReference type="EMBL" id="BAE88817.1"/>
    </source>
</evidence>
<accession>I7GHW3</accession>
<dbReference type="EMBL" id="AB171754">
    <property type="protein sequence ID" value="BAE88817.1"/>
    <property type="molecule type" value="mRNA"/>
</dbReference>